<sequence>MNGTEHPYKFQGKEHQEELGLDWYDFHARNYDPALGRWFNMDNHAESYMSWTPYNFAYNSPLMVVDPDGQDGIFINEDGKEIGNDGIEDGKVYVVKTSEQSFKSGVAANGITKSEAKATEKFIKKNSGNTAAFQENSIAYDNSVEIEGSAETRQSMVDIVNQDNGRGGTSDANNREYGGVVNNDGTVRESTPGDVSTPVPNENGQVVTAEITHTIYANSKSTFHSHPSGQVVVGSGNNSGATGSSTTLGGGSTTTHSWRQAPSPQDANGSTRTNYVFGRRSKTVYIYSGGGVIATIPQKRFVTPKQ</sequence>
<evidence type="ECO:0000313" key="3">
    <source>
        <dbReference type="Proteomes" id="UP001139521"/>
    </source>
</evidence>
<organism evidence="2 3">
    <name type="scientific">Zunongwangia pacifica</name>
    <dbReference type="NCBI Taxonomy" id="2911062"/>
    <lineage>
        <taxon>Bacteria</taxon>
        <taxon>Pseudomonadati</taxon>
        <taxon>Bacteroidota</taxon>
        <taxon>Flavobacteriia</taxon>
        <taxon>Flavobacteriales</taxon>
        <taxon>Flavobacteriaceae</taxon>
        <taxon>Zunongwangia</taxon>
    </lineage>
</organism>
<feature type="compositionally biased region" description="Low complexity" evidence="1">
    <location>
        <begin position="234"/>
        <end position="247"/>
    </location>
</feature>
<dbReference type="AlphaFoldDB" id="A0A9X1ZUR1"/>
<dbReference type="Gene3D" id="2.180.10.10">
    <property type="entry name" value="RHS repeat-associated core"/>
    <property type="match status" value="1"/>
</dbReference>
<dbReference type="Proteomes" id="UP001139521">
    <property type="component" value="Unassembled WGS sequence"/>
</dbReference>
<dbReference type="EMBL" id="JAKHSK010000023">
    <property type="protein sequence ID" value="MCL6219565.1"/>
    <property type="molecule type" value="Genomic_DNA"/>
</dbReference>
<dbReference type="PANTHER" id="PTHR32305">
    <property type="match status" value="1"/>
</dbReference>
<dbReference type="PANTHER" id="PTHR32305:SF15">
    <property type="entry name" value="PROTEIN RHSA-RELATED"/>
    <property type="match status" value="1"/>
</dbReference>
<evidence type="ECO:0000313" key="2">
    <source>
        <dbReference type="EMBL" id="MCL6219565.1"/>
    </source>
</evidence>
<evidence type="ECO:0008006" key="4">
    <source>
        <dbReference type="Google" id="ProtNLM"/>
    </source>
</evidence>
<feature type="region of interest" description="Disordered" evidence="1">
    <location>
        <begin position="161"/>
        <end position="202"/>
    </location>
</feature>
<feature type="compositionally biased region" description="Polar residues" evidence="1">
    <location>
        <begin position="256"/>
        <end position="273"/>
    </location>
</feature>
<dbReference type="NCBIfam" id="TIGR03696">
    <property type="entry name" value="Rhs_assc_core"/>
    <property type="match status" value="1"/>
</dbReference>
<gene>
    <name evidence="2" type="ORF">L1967_14810</name>
</gene>
<accession>A0A9X1ZUR1</accession>
<evidence type="ECO:0000256" key="1">
    <source>
        <dbReference type="SAM" id="MobiDB-lite"/>
    </source>
</evidence>
<feature type="region of interest" description="Disordered" evidence="1">
    <location>
        <begin position="234"/>
        <end position="273"/>
    </location>
</feature>
<keyword evidence="3" id="KW-1185">Reference proteome</keyword>
<reference evidence="2" key="1">
    <citation type="submission" date="2022-01" db="EMBL/GenBank/DDBJ databases">
        <title>Genome sequencing of Zunongwangia sp. M21534 genome.</title>
        <authorList>
            <person name="Chen Y."/>
            <person name="Dong C."/>
            <person name="Shao Z."/>
        </authorList>
    </citation>
    <scope>NUCLEOTIDE SEQUENCE</scope>
    <source>
        <strain evidence="2">MCCC M21534</strain>
    </source>
</reference>
<dbReference type="InterPro" id="IPR050708">
    <property type="entry name" value="T6SS_VgrG/RHS"/>
</dbReference>
<protein>
    <recommendedName>
        <fullName evidence="4">RHS repeat-associated core domain-containing protein</fullName>
    </recommendedName>
</protein>
<dbReference type="InterPro" id="IPR022385">
    <property type="entry name" value="Rhs_assc_core"/>
</dbReference>
<name>A0A9X1ZUR1_9FLAO</name>
<proteinExistence type="predicted"/>
<comment type="caution">
    <text evidence="2">The sequence shown here is derived from an EMBL/GenBank/DDBJ whole genome shotgun (WGS) entry which is preliminary data.</text>
</comment>